<feature type="chain" id="PRO_5044957543" description="RxLR effector protein" evidence="5">
    <location>
        <begin position="21"/>
        <end position="273"/>
    </location>
</feature>
<feature type="signal peptide" evidence="5">
    <location>
        <begin position="1"/>
        <end position="20"/>
    </location>
</feature>
<keyword evidence="4 5" id="KW-0732">Signal</keyword>
<comment type="similarity">
    <text evidence="2 5">Belongs to the RxLR effector family.</text>
</comment>
<dbReference type="AlphaFoldDB" id="A0A2P4XN05"/>
<dbReference type="Pfam" id="PF16810">
    <property type="entry name" value="RXLR"/>
    <property type="match status" value="1"/>
</dbReference>
<dbReference type="EMBL" id="NCKW01009501">
    <property type="protein sequence ID" value="POM66942.1"/>
    <property type="molecule type" value="Genomic_DNA"/>
</dbReference>
<dbReference type="InterPro" id="IPR031825">
    <property type="entry name" value="RXLR"/>
</dbReference>
<sequence length="273" mass="30713">MQLHYFVLLAAAIAFYGVDALASTNSKPTQAISLAVEEEDVLVKRLLRSHDEEERGTFTMWFKGLFKSDGYTKLSKKLSSGEKEKLAKQLSLKSKSNVISTFDDLPPQFQKIKGQTADEAFSGLGLKNVDDFFSNKQVSKISVENAENIFKSKQFAEWNGYIAHLNRYNDKVSVAKFMRGELGDNKAARLFASAISSSDENVKKMGIKFEKDLLKQWTKTNMKTPKEVAAISKSLVEKYTQVYNRVIAKRKADIKWFLQGRVAENAANAATRV</sequence>
<gene>
    <name evidence="6" type="ORF">PHPALM_17124</name>
</gene>
<reference evidence="6 7" key="1">
    <citation type="journal article" date="2017" name="Genome Biol. Evol.">
        <title>Phytophthora megakarya and P. palmivora, closely related causal agents of cacao black pod rot, underwent increases in genome sizes and gene numbers by different mechanisms.</title>
        <authorList>
            <person name="Ali S.S."/>
            <person name="Shao J."/>
            <person name="Lary D.J."/>
            <person name="Kronmiller B."/>
            <person name="Shen D."/>
            <person name="Strem M.D."/>
            <person name="Amoako-Attah I."/>
            <person name="Akrofi A.Y."/>
            <person name="Begoude B.A."/>
            <person name="Ten Hoopen G.M."/>
            <person name="Coulibaly K."/>
            <person name="Kebe B.I."/>
            <person name="Melnick R.L."/>
            <person name="Guiltinan M.J."/>
            <person name="Tyler B.M."/>
            <person name="Meinhardt L.W."/>
            <person name="Bailey B.A."/>
        </authorList>
    </citation>
    <scope>NUCLEOTIDE SEQUENCE [LARGE SCALE GENOMIC DNA]</scope>
    <source>
        <strain evidence="7">sbr112.9</strain>
    </source>
</reference>
<evidence type="ECO:0000256" key="5">
    <source>
        <dbReference type="RuleBase" id="RU367124"/>
    </source>
</evidence>
<comment type="caution">
    <text evidence="6">The sequence shown here is derived from an EMBL/GenBank/DDBJ whole genome shotgun (WGS) entry which is preliminary data.</text>
</comment>
<evidence type="ECO:0000256" key="4">
    <source>
        <dbReference type="ARBA" id="ARBA00022729"/>
    </source>
</evidence>
<organism evidence="6 7">
    <name type="scientific">Phytophthora palmivora</name>
    <dbReference type="NCBI Taxonomy" id="4796"/>
    <lineage>
        <taxon>Eukaryota</taxon>
        <taxon>Sar</taxon>
        <taxon>Stramenopiles</taxon>
        <taxon>Oomycota</taxon>
        <taxon>Peronosporomycetes</taxon>
        <taxon>Peronosporales</taxon>
        <taxon>Peronosporaceae</taxon>
        <taxon>Phytophthora</taxon>
    </lineage>
</organism>
<evidence type="ECO:0000256" key="2">
    <source>
        <dbReference type="ARBA" id="ARBA00010400"/>
    </source>
</evidence>
<comment type="function">
    <text evidence="5">Effector that suppresses plant defense responses during pathogen infection.</text>
</comment>
<comment type="domain">
    <text evidence="5">The RxLR-dEER motif acts to carry the protein into the host cell cytoplasm through binding to cell surface phosphatidylinositol-3-phosphate.</text>
</comment>
<proteinExistence type="inferred from homology"/>
<keyword evidence="7" id="KW-1185">Reference proteome</keyword>
<comment type="subcellular location">
    <subcellularLocation>
        <location evidence="1 5">Secreted</location>
    </subcellularLocation>
</comment>
<name>A0A2P4XN05_9STRA</name>
<accession>A0A2P4XN05</accession>
<dbReference type="Proteomes" id="UP000237271">
    <property type="component" value="Unassembled WGS sequence"/>
</dbReference>
<evidence type="ECO:0000256" key="3">
    <source>
        <dbReference type="ARBA" id="ARBA00022525"/>
    </source>
</evidence>
<evidence type="ECO:0000313" key="7">
    <source>
        <dbReference type="Proteomes" id="UP000237271"/>
    </source>
</evidence>
<evidence type="ECO:0000256" key="1">
    <source>
        <dbReference type="ARBA" id="ARBA00004613"/>
    </source>
</evidence>
<protein>
    <recommendedName>
        <fullName evidence="5">RxLR effector protein</fullName>
    </recommendedName>
</protein>
<keyword evidence="3 5" id="KW-0964">Secreted</keyword>
<evidence type="ECO:0000313" key="6">
    <source>
        <dbReference type="EMBL" id="POM66942.1"/>
    </source>
</evidence>